<organism evidence="3 4">
    <name type="scientific">Drosophila albomicans</name>
    <name type="common">Fruit fly</name>
    <dbReference type="NCBI Taxonomy" id="7291"/>
    <lineage>
        <taxon>Eukaryota</taxon>
        <taxon>Metazoa</taxon>
        <taxon>Ecdysozoa</taxon>
        <taxon>Arthropoda</taxon>
        <taxon>Hexapoda</taxon>
        <taxon>Insecta</taxon>
        <taxon>Pterygota</taxon>
        <taxon>Neoptera</taxon>
        <taxon>Endopterygota</taxon>
        <taxon>Diptera</taxon>
        <taxon>Brachycera</taxon>
        <taxon>Muscomorpha</taxon>
        <taxon>Ephydroidea</taxon>
        <taxon>Drosophilidae</taxon>
        <taxon>Drosophila</taxon>
    </lineage>
</organism>
<sequence length="341" mass="37908">MANKNIFCYSILCLIHLAAVSCVEPITIGLVSLGAAGIGYLMKSDILSGSGERCNEDNIYSHTSHLEANLDRNLFGQHMVRQYVVAALNAHLQPNNPSRKPLVMSFHGTPGTGKSFVADNIAQSLYKHGLKSQYVHKYMGRADFSHPARINEYKERIKREVRESIQKCPRSLFIFDEVDKMPAGVFDTLTSLIDYAGYAKDADYTKAIFIFLSNTAGVRISDHLAALMKQGKQREATRLSDFEEMLKMSAYHSEGGLKMTNMIDAHVIDHYIPFLALEKAHVVQCVKAEFARWHAVAEPDKIAEVINSAVSYEPVHSLFATSGCKTIEKKVAIVVHGQRGS</sequence>
<protein>
    <submittedName>
        <fullName evidence="4">Torsin-like protein</fullName>
    </submittedName>
</protein>
<dbReference type="AlphaFoldDB" id="A0A6P8Y3P8"/>
<dbReference type="OrthoDB" id="19623at2759"/>
<evidence type="ECO:0000256" key="2">
    <source>
        <dbReference type="SAM" id="SignalP"/>
    </source>
</evidence>
<dbReference type="GO" id="GO:0005524">
    <property type="term" value="F:ATP binding"/>
    <property type="evidence" value="ECO:0007669"/>
    <property type="project" value="InterPro"/>
</dbReference>
<gene>
    <name evidence="4" type="primary">LOC117577048</name>
</gene>
<dbReference type="PRINTS" id="PR00300">
    <property type="entry name" value="CLPPROTEASEA"/>
</dbReference>
<dbReference type="PROSITE" id="PS51257">
    <property type="entry name" value="PROKAR_LIPOPROTEIN"/>
    <property type="match status" value="1"/>
</dbReference>
<dbReference type="PANTHER" id="PTHR10760:SF2">
    <property type="entry name" value="LD13476P-RELATED"/>
    <property type="match status" value="1"/>
</dbReference>
<dbReference type="RefSeq" id="XP_034118075.1">
    <property type="nucleotide sequence ID" value="XM_034262184.2"/>
</dbReference>
<accession>A0A6P8Y3P8</accession>
<evidence type="ECO:0000256" key="1">
    <source>
        <dbReference type="ARBA" id="ARBA00006235"/>
    </source>
</evidence>
<evidence type="ECO:0000313" key="3">
    <source>
        <dbReference type="Proteomes" id="UP000515160"/>
    </source>
</evidence>
<dbReference type="CTD" id="31399"/>
<dbReference type="GO" id="GO:0071218">
    <property type="term" value="P:cellular response to misfolded protein"/>
    <property type="evidence" value="ECO:0007669"/>
    <property type="project" value="TreeGrafter"/>
</dbReference>
<feature type="signal peptide" evidence="2">
    <location>
        <begin position="1"/>
        <end position="22"/>
    </location>
</feature>
<dbReference type="InterPro" id="IPR010448">
    <property type="entry name" value="Torsin"/>
</dbReference>
<dbReference type="SUPFAM" id="SSF52540">
    <property type="entry name" value="P-loop containing nucleoside triphosphate hydrolases"/>
    <property type="match status" value="1"/>
</dbReference>
<keyword evidence="3" id="KW-1185">Reference proteome</keyword>
<dbReference type="InterPro" id="IPR027417">
    <property type="entry name" value="P-loop_NTPase"/>
</dbReference>
<keyword evidence="2" id="KW-0732">Signal</keyword>
<dbReference type="Gene3D" id="3.40.50.300">
    <property type="entry name" value="P-loop containing nucleotide triphosphate hydrolases"/>
    <property type="match status" value="1"/>
</dbReference>
<dbReference type="GO" id="GO:0016887">
    <property type="term" value="F:ATP hydrolysis activity"/>
    <property type="evidence" value="ECO:0007669"/>
    <property type="project" value="InterPro"/>
</dbReference>
<dbReference type="PANTHER" id="PTHR10760">
    <property type="entry name" value="TORSIN"/>
    <property type="match status" value="1"/>
</dbReference>
<reference evidence="4" key="1">
    <citation type="submission" date="2025-08" db="UniProtKB">
        <authorList>
            <consortium name="RefSeq"/>
        </authorList>
    </citation>
    <scope>IDENTIFICATION</scope>
    <source>
        <strain evidence="4">15112-1751.03</strain>
        <tissue evidence="4">Whole Adult</tissue>
    </source>
</reference>
<dbReference type="GO" id="GO:0005737">
    <property type="term" value="C:cytoplasm"/>
    <property type="evidence" value="ECO:0007669"/>
    <property type="project" value="UniProtKB-ARBA"/>
</dbReference>
<dbReference type="CDD" id="cd00009">
    <property type="entry name" value="AAA"/>
    <property type="match status" value="1"/>
</dbReference>
<comment type="similarity">
    <text evidence="1">Belongs to the ClpA/ClpB family. Torsin subfamily.</text>
</comment>
<dbReference type="InterPro" id="IPR001270">
    <property type="entry name" value="ClpA/B"/>
</dbReference>
<feature type="chain" id="PRO_5028206071" evidence="2">
    <location>
        <begin position="23"/>
        <end position="341"/>
    </location>
</feature>
<dbReference type="Proteomes" id="UP000515160">
    <property type="component" value="Chromosome X"/>
</dbReference>
<dbReference type="GO" id="GO:0012505">
    <property type="term" value="C:endomembrane system"/>
    <property type="evidence" value="ECO:0007669"/>
    <property type="project" value="UniProtKB-ARBA"/>
</dbReference>
<name>A0A6P8Y3P8_DROAB</name>
<evidence type="ECO:0000313" key="4">
    <source>
        <dbReference type="RefSeq" id="XP_034118075.1"/>
    </source>
</evidence>
<proteinExistence type="inferred from homology"/>
<dbReference type="Pfam" id="PF06309">
    <property type="entry name" value="Torsin"/>
    <property type="match status" value="1"/>
</dbReference>
<dbReference type="GeneID" id="117577048"/>